<reference evidence="1 2" key="1">
    <citation type="submission" date="2020-03" db="EMBL/GenBank/DDBJ databases">
        <authorList>
            <person name="Wang L."/>
            <person name="He N."/>
            <person name="Li Y."/>
            <person name="Fang Y."/>
            <person name="Zhang F."/>
        </authorList>
    </citation>
    <scope>NUCLEOTIDE SEQUENCE [LARGE SCALE GENOMIC DNA]</scope>
    <source>
        <strain evidence="2">hsmgli-8</strain>
    </source>
</reference>
<accession>A0ABX0Y8U3</accession>
<name>A0ABX0Y8U3_9PSED</name>
<gene>
    <name evidence="1" type="ORF">HBH25_00940</name>
</gene>
<dbReference type="RefSeq" id="WP_168080591.1">
    <property type="nucleotide sequence ID" value="NZ_JAAVJI010000001.1"/>
</dbReference>
<dbReference type="EMBL" id="JAAVJI010000001">
    <property type="protein sequence ID" value="NJO99435.1"/>
    <property type="molecule type" value="Genomic_DNA"/>
</dbReference>
<evidence type="ECO:0000313" key="2">
    <source>
        <dbReference type="Proteomes" id="UP000746535"/>
    </source>
</evidence>
<keyword evidence="2" id="KW-1185">Reference proteome</keyword>
<comment type="caution">
    <text evidence="1">The sequence shown here is derived from an EMBL/GenBank/DDBJ whole genome shotgun (WGS) entry which is preliminary data.</text>
</comment>
<proteinExistence type="predicted"/>
<evidence type="ECO:0000313" key="1">
    <source>
        <dbReference type="EMBL" id="NJO99435.1"/>
    </source>
</evidence>
<dbReference type="Proteomes" id="UP000746535">
    <property type="component" value="Unassembled WGS sequence"/>
</dbReference>
<protein>
    <submittedName>
        <fullName evidence="1">Uncharacterized protein</fullName>
    </submittedName>
</protein>
<organism evidence="1 2">
    <name type="scientific">Pseudomonas quercus</name>
    <dbReference type="NCBI Taxonomy" id="2722792"/>
    <lineage>
        <taxon>Bacteria</taxon>
        <taxon>Pseudomonadati</taxon>
        <taxon>Pseudomonadota</taxon>
        <taxon>Gammaproteobacteria</taxon>
        <taxon>Pseudomonadales</taxon>
        <taxon>Pseudomonadaceae</taxon>
        <taxon>Pseudomonas</taxon>
    </lineage>
</organism>
<sequence length="84" mass="9671">MSLNLANKSFDERLAIETEKARHFENWKANLGRAKAEAARLIGEKPRRKGKWAEWVRSELDQMSPPDYASLVRTEVNKLMSAAR</sequence>